<evidence type="ECO:0000313" key="1">
    <source>
        <dbReference type="EMBL" id="OGZ15460.1"/>
    </source>
</evidence>
<proteinExistence type="predicted"/>
<gene>
    <name evidence="1" type="ORF">A3J08_00900</name>
</gene>
<name>A0A1G2DRC7_9BACT</name>
<reference evidence="1 2" key="1">
    <citation type="journal article" date="2016" name="Nat. Commun.">
        <title>Thousands of microbial genomes shed light on interconnected biogeochemical processes in an aquifer system.</title>
        <authorList>
            <person name="Anantharaman K."/>
            <person name="Brown C.T."/>
            <person name="Hug L.A."/>
            <person name="Sharon I."/>
            <person name="Castelle C.J."/>
            <person name="Probst A.J."/>
            <person name="Thomas B.C."/>
            <person name="Singh A."/>
            <person name="Wilkins M.J."/>
            <person name="Karaoz U."/>
            <person name="Brodie E.L."/>
            <person name="Williams K.H."/>
            <person name="Hubbard S.S."/>
            <person name="Banfield J.F."/>
        </authorList>
    </citation>
    <scope>NUCLEOTIDE SEQUENCE [LARGE SCALE GENOMIC DNA]</scope>
</reference>
<evidence type="ECO:0000313" key="2">
    <source>
        <dbReference type="Proteomes" id="UP000177573"/>
    </source>
</evidence>
<sequence length="207" mass="22671">MKTVWRFVLGIVVCMTYVSYAQAEVNREPFNDSFSVAIEPLAFAVGLPVVPGNDPPGAGFAALTLSFALPWKENTDARSLKLSVGTSYVAYGSGKQQDSAGTQIPRLQAMDGGFWEPGVEVPLNFRRTNYLLLAYLYGGASVGIRQSVDPHVPLQERNVDMRGIKIGYATRVIEGGSLIINCRLIETSHSLLRGFSLWSVGWQSHLF</sequence>
<organism evidence="1 2">
    <name type="scientific">Candidatus Lloydbacteria bacterium RIFCSPLOWO2_02_FULL_51_11</name>
    <dbReference type="NCBI Taxonomy" id="1798667"/>
    <lineage>
        <taxon>Bacteria</taxon>
        <taxon>Candidatus Lloydiibacteriota</taxon>
    </lineage>
</organism>
<dbReference type="AlphaFoldDB" id="A0A1G2DRC7"/>
<protein>
    <submittedName>
        <fullName evidence="1">Uncharacterized protein</fullName>
    </submittedName>
</protein>
<accession>A0A1G2DRC7</accession>
<comment type="caution">
    <text evidence="1">The sequence shown here is derived from an EMBL/GenBank/DDBJ whole genome shotgun (WGS) entry which is preliminary data.</text>
</comment>
<dbReference type="EMBL" id="MHLR01000012">
    <property type="protein sequence ID" value="OGZ15460.1"/>
    <property type="molecule type" value="Genomic_DNA"/>
</dbReference>
<dbReference type="Proteomes" id="UP000177573">
    <property type="component" value="Unassembled WGS sequence"/>
</dbReference>